<reference evidence="1" key="1">
    <citation type="submission" date="2013-08" db="EMBL/GenBank/DDBJ databases">
        <authorList>
            <person name="Mendez C."/>
            <person name="Richter M."/>
            <person name="Ferrer M."/>
            <person name="Sanchez J."/>
        </authorList>
    </citation>
    <scope>NUCLEOTIDE SEQUENCE</scope>
</reference>
<reference evidence="1" key="2">
    <citation type="journal article" date="2014" name="ISME J.">
        <title>Microbial stratification in low pH oxic and suboxic macroscopic growths along an acid mine drainage.</title>
        <authorList>
            <person name="Mendez-Garcia C."/>
            <person name="Mesa V."/>
            <person name="Sprenger R.R."/>
            <person name="Richter M."/>
            <person name="Diez M.S."/>
            <person name="Solano J."/>
            <person name="Bargiela R."/>
            <person name="Golyshina O.V."/>
            <person name="Manteca A."/>
            <person name="Ramos J.L."/>
            <person name="Gallego J.R."/>
            <person name="Llorente I."/>
            <person name="Martins Dos Santos V.A."/>
            <person name="Jensen O.N."/>
            <person name="Pelaez A.I."/>
            <person name="Sanchez J."/>
            <person name="Ferrer M."/>
        </authorList>
    </citation>
    <scope>NUCLEOTIDE SEQUENCE</scope>
</reference>
<gene>
    <name evidence="1" type="ORF">B2A_04900</name>
</gene>
<sequence length="95" mass="10249">MDKLGGINTAIALAAQDAKLGKDYRVYYIGEPMSPFERVLMGFGDSALASIAIHHGFTLPPWLASFAPRVAGPLQMLQNAQPGKVNAYAYCFCGR</sequence>
<accession>T1AL88</accession>
<protein>
    <submittedName>
        <fullName evidence="1">Periplasmic serine protease</fullName>
    </submittedName>
</protein>
<dbReference type="AlphaFoldDB" id="T1AL88"/>
<dbReference type="GO" id="GO:0008233">
    <property type="term" value="F:peptidase activity"/>
    <property type="evidence" value="ECO:0007669"/>
    <property type="project" value="UniProtKB-KW"/>
</dbReference>
<dbReference type="EMBL" id="AUZZ01003335">
    <property type="protein sequence ID" value="EQD57248.1"/>
    <property type="molecule type" value="Genomic_DNA"/>
</dbReference>
<keyword evidence="1" id="KW-0378">Hydrolase</keyword>
<evidence type="ECO:0000313" key="1">
    <source>
        <dbReference type="EMBL" id="EQD57248.1"/>
    </source>
</evidence>
<organism evidence="1">
    <name type="scientific">mine drainage metagenome</name>
    <dbReference type="NCBI Taxonomy" id="410659"/>
    <lineage>
        <taxon>unclassified sequences</taxon>
        <taxon>metagenomes</taxon>
        <taxon>ecological metagenomes</taxon>
    </lineage>
</organism>
<keyword evidence="1" id="KW-0645">Protease</keyword>
<proteinExistence type="predicted"/>
<dbReference type="GO" id="GO:0006508">
    <property type="term" value="P:proteolysis"/>
    <property type="evidence" value="ECO:0007669"/>
    <property type="project" value="UniProtKB-KW"/>
</dbReference>
<comment type="caution">
    <text evidence="1">The sequence shown here is derived from an EMBL/GenBank/DDBJ whole genome shotgun (WGS) entry which is preliminary data.</text>
</comment>
<name>T1AL88_9ZZZZ</name>